<evidence type="ECO:0000313" key="3">
    <source>
        <dbReference type="Proteomes" id="UP000663832"/>
    </source>
</evidence>
<reference evidence="1" key="1">
    <citation type="submission" date="2021-02" db="EMBL/GenBank/DDBJ databases">
        <authorList>
            <person name="Nowell W R."/>
        </authorList>
    </citation>
    <scope>NUCLEOTIDE SEQUENCE</scope>
</reference>
<evidence type="ECO:0008006" key="5">
    <source>
        <dbReference type="Google" id="ProtNLM"/>
    </source>
</evidence>
<dbReference type="OrthoDB" id="10056610at2759"/>
<evidence type="ECO:0000313" key="1">
    <source>
        <dbReference type="EMBL" id="CAF1203242.1"/>
    </source>
</evidence>
<dbReference type="Proteomes" id="UP000663832">
    <property type="component" value="Unassembled WGS sequence"/>
</dbReference>
<accession>A0A814WC60</accession>
<gene>
    <name evidence="1" type="ORF">BJG266_LOCUS27029</name>
    <name evidence="2" type="ORF">QVE165_LOCUS41976</name>
</gene>
<dbReference type="Proteomes" id="UP000663877">
    <property type="component" value="Unassembled WGS sequence"/>
</dbReference>
<keyword evidence="3" id="KW-1185">Reference proteome</keyword>
<dbReference type="EMBL" id="CAJNOI010000239">
    <property type="protein sequence ID" value="CAF1203242.1"/>
    <property type="molecule type" value="Genomic_DNA"/>
</dbReference>
<evidence type="ECO:0000313" key="4">
    <source>
        <dbReference type="Proteomes" id="UP000663877"/>
    </source>
</evidence>
<protein>
    <recommendedName>
        <fullName evidence="5">C2H2-type domain-containing protein</fullName>
    </recommendedName>
</protein>
<dbReference type="AlphaFoldDB" id="A0A814WC60"/>
<name>A0A814WC60_9BILA</name>
<dbReference type="PROSITE" id="PS51257">
    <property type="entry name" value="PROKAR_LIPOPROTEIN"/>
    <property type="match status" value="1"/>
</dbReference>
<proteinExistence type="predicted"/>
<evidence type="ECO:0000313" key="2">
    <source>
        <dbReference type="EMBL" id="CAF1477022.1"/>
    </source>
</evidence>
<sequence length="824" mass="94806">MAFAVKKNTVDIFESKFQITCNLSLSCGVSYNTYAGYKSHIYRNHFDQLRVLNDKIDVVEPAYVNNILPFGPINDTNDFNTTNDEEDHIGPINLLDSIFNQNDDSISILDIKKSFALFMLQLREEYLVQKTTINSISTYIVTLLHHLQSLFEQQIMRNDFNATGNNLSSKPTSGSTKAYLDIDTAKKTINELCYAVETVSRNEYQFQQFCEEHFFYRPPKEITLSNPGETKQVTYYVPIDETIKSILHNDHVIDQILDNIKYQQEKVFIDEDLMFSFCHGHFGNRIDDNSLLIQLYIDDIGLTNPIDCKKDNHKMCMVYFSLENIPNEHCSQLEHIHLVGICTSGILKDDIKAKRFFDPIIENLNYLQQHGLVINGRSIMFSFSTMVADNLGAHQIGRFQSSFSSGHICRRCFINHSDLHLPMTQARPDIRTSTYHDALIIQINSNFNKSPIMGVVGQSPIYNLDGFHPIMSLPADLMHDYLEGICPRVMMGLLKEASSMRLLTYSKIQERMEQFIYGHFDSRDKPPAILIKHLQKNKITASASQKLGQCLRILRDLSHAFHLSMIQHLPRQIVPKVHYCTEYDQVISDYGPAIKQWSMRYESYHFYFKTIALRTNNYKNLQKTLATRYRLKQAFSSFKMTQLNHNDQAIKIQKIKNNIFNNEMKCAIISHFDIFLILQNEIDGETLEMMDSVDKVAKLIPKLKYQLLFLREREKLFNSNNNESLSNNDSSSVISTDLNFSSLSSSSDNISMNTTSNIDIHDQTLDEVSVKENINSIFPAEYIIPQLPPSLLQDIEAGALHKFGPHHANRQVLIDAITYDLINT</sequence>
<comment type="caution">
    <text evidence="1">The sequence shown here is derived from an EMBL/GenBank/DDBJ whole genome shotgun (WGS) entry which is preliminary data.</text>
</comment>
<organism evidence="1 4">
    <name type="scientific">Adineta steineri</name>
    <dbReference type="NCBI Taxonomy" id="433720"/>
    <lineage>
        <taxon>Eukaryota</taxon>
        <taxon>Metazoa</taxon>
        <taxon>Spiralia</taxon>
        <taxon>Gnathifera</taxon>
        <taxon>Rotifera</taxon>
        <taxon>Eurotatoria</taxon>
        <taxon>Bdelloidea</taxon>
        <taxon>Adinetida</taxon>
        <taxon>Adinetidae</taxon>
        <taxon>Adineta</taxon>
    </lineage>
</organism>
<dbReference type="EMBL" id="CAJNOM010000509">
    <property type="protein sequence ID" value="CAF1477022.1"/>
    <property type="molecule type" value="Genomic_DNA"/>
</dbReference>